<reference evidence="2" key="1">
    <citation type="submission" date="2017-09" db="EMBL/GenBank/DDBJ databases">
        <title>Depth-based differentiation of microbial function through sediment-hosted aquifers and enrichment of novel symbionts in the deep terrestrial subsurface.</title>
        <authorList>
            <person name="Probst A.J."/>
            <person name="Ladd B."/>
            <person name="Jarett J.K."/>
            <person name="Geller-Mcgrath D.E."/>
            <person name="Sieber C.M.K."/>
            <person name="Emerson J.B."/>
            <person name="Anantharaman K."/>
            <person name="Thomas B.C."/>
            <person name="Malmstrom R."/>
            <person name="Stieglmeier M."/>
            <person name="Klingl A."/>
            <person name="Woyke T."/>
            <person name="Ryan C.M."/>
            <person name="Banfield J.F."/>
        </authorList>
    </citation>
    <scope>NUCLEOTIDE SEQUENCE [LARGE SCALE GENOMIC DNA]</scope>
</reference>
<sequence>MASVFSQYESKSTDRNQSNLLTMLLALKFGRGGTADILAMGVATNRTRFALLYRQMSKDSLALAAAEAARSRLPIVWYNHDDTKLSLPNVFFSKLTPEELDAVLQEAITEYNRVAGSETSGLPEWLERLMDEIVNFQNLRTQKEVVGVN</sequence>
<accession>A0A2H0V6G2</accession>
<organism evidence="1 2">
    <name type="scientific">Candidatus Falkowbacteria bacterium CG10_big_fil_rev_8_21_14_0_10_39_11</name>
    <dbReference type="NCBI Taxonomy" id="1974565"/>
    <lineage>
        <taxon>Bacteria</taxon>
        <taxon>Candidatus Falkowiibacteriota</taxon>
    </lineage>
</organism>
<evidence type="ECO:0000313" key="2">
    <source>
        <dbReference type="Proteomes" id="UP000229901"/>
    </source>
</evidence>
<dbReference type="AlphaFoldDB" id="A0A2H0V6G2"/>
<dbReference type="Proteomes" id="UP000229901">
    <property type="component" value="Unassembled WGS sequence"/>
</dbReference>
<name>A0A2H0V6G2_9BACT</name>
<evidence type="ECO:0000313" key="1">
    <source>
        <dbReference type="EMBL" id="PIR93930.1"/>
    </source>
</evidence>
<comment type="caution">
    <text evidence="1">The sequence shown here is derived from an EMBL/GenBank/DDBJ whole genome shotgun (WGS) entry which is preliminary data.</text>
</comment>
<gene>
    <name evidence="1" type="ORF">COT97_03965</name>
</gene>
<protein>
    <submittedName>
        <fullName evidence="1">Uncharacterized protein</fullName>
    </submittedName>
</protein>
<proteinExistence type="predicted"/>
<dbReference type="EMBL" id="PFAP01000029">
    <property type="protein sequence ID" value="PIR93930.1"/>
    <property type="molecule type" value="Genomic_DNA"/>
</dbReference>